<keyword evidence="3" id="KW-1185">Reference proteome</keyword>
<evidence type="ECO:0000313" key="2">
    <source>
        <dbReference type="EMBL" id="TFK91377.1"/>
    </source>
</evidence>
<dbReference type="InParanoid" id="A0A5C3PQG5"/>
<reference evidence="2 3" key="1">
    <citation type="journal article" date="2019" name="Nat. Ecol. Evol.">
        <title>Megaphylogeny resolves global patterns of mushroom evolution.</title>
        <authorList>
            <person name="Varga T."/>
            <person name="Krizsan K."/>
            <person name="Foldi C."/>
            <person name="Dima B."/>
            <person name="Sanchez-Garcia M."/>
            <person name="Sanchez-Ramirez S."/>
            <person name="Szollosi G.J."/>
            <person name="Szarkandi J.G."/>
            <person name="Papp V."/>
            <person name="Albert L."/>
            <person name="Andreopoulos W."/>
            <person name="Angelini C."/>
            <person name="Antonin V."/>
            <person name="Barry K.W."/>
            <person name="Bougher N.L."/>
            <person name="Buchanan P."/>
            <person name="Buyck B."/>
            <person name="Bense V."/>
            <person name="Catcheside P."/>
            <person name="Chovatia M."/>
            <person name="Cooper J."/>
            <person name="Damon W."/>
            <person name="Desjardin D."/>
            <person name="Finy P."/>
            <person name="Geml J."/>
            <person name="Haridas S."/>
            <person name="Hughes K."/>
            <person name="Justo A."/>
            <person name="Karasinski D."/>
            <person name="Kautmanova I."/>
            <person name="Kiss B."/>
            <person name="Kocsube S."/>
            <person name="Kotiranta H."/>
            <person name="LaButti K.M."/>
            <person name="Lechner B.E."/>
            <person name="Liimatainen K."/>
            <person name="Lipzen A."/>
            <person name="Lukacs Z."/>
            <person name="Mihaltcheva S."/>
            <person name="Morgado L.N."/>
            <person name="Niskanen T."/>
            <person name="Noordeloos M.E."/>
            <person name="Ohm R.A."/>
            <person name="Ortiz-Santana B."/>
            <person name="Ovrebo C."/>
            <person name="Racz N."/>
            <person name="Riley R."/>
            <person name="Savchenko A."/>
            <person name="Shiryaev A."/>
            <person name="Soop K."/>
            <person name="Spirin V."/>
            <person name="Szebenyi C."/>
            <person name="Tomsovsky M."/>
            <person name="Tulloss R.E."/>
            <person name="Uehling J."/>
            <person name="Grigoriev I.V."/>
            <person name="Vagvolgyi C."/>
            <person name="Papp T."/>
            <person name="Martin F.M."/>
            <person name="Miettinen O."/>
            <person name="Hibbett D.S."/>
            <person name="Nagy L.G."/>
        </authorList>
    </citation>
    <scope>NUCLEOTIDE SEQUENCE [LARGE SCALE GENOMIC DNA]</scope>
    <source>
        <strain evidence="2 3">HHB13444</strain>
    </source>
</reference>
<proteinExistence type="predicted"/>
<sequence length="53" mass="6114">MADPEKPNQAPSVNQRTSTRGGERQRKKEGYRERKTDGGGRERDGEKRGRERN</sequence>
<feature type="region of interest" description="Disordered" evidence="1">
    <location>
        <begin position="1"/>
        <end position="53"/>
    </location>
</feature>
<feature type="compositionally biased region" description="Polar residues" evidence="1">
    <location>
        <begin position="9"/>
        <end position="20"/>
    </location>
</feature>
<dbReference type="Proteomes" id="UP000308197">
    <property type="component" value="Unassembled WGS sequence"/>
</dbReference>
<protein>
    <submittedName>
        <fullName evidence="2">Uncharacterized protein</fullName>
    </submittedName>
</protein>
<feature type="compositionally biased region" description="Basic and acidic residues" evidence="1">
    <location>
        <begin position="21"/>
        <end position="53"/>
    </location>
</feature>
<evidence type="ECO:0000256" key="1">
    <source>
        <dbReference type="SAM" id="MobiDB-lite"/>
    </source>
</evidence>
<dbReference type="AlphaFoldDB" id="A0A5C3PQG5"/>
<evidence type="ECO:0000313" key="3">
    <source>
        <dbReference type="Proteomes" id="UP000308197"/>
    </source>
</evidence>
<gene>
    <name evidence="2" type="ORF">K466DRAFT_582843</name>
</gene>
<organism evidence="2 3">
    <name type="scientific">Polyporus arcularius HHB13444</name>
    <dbReference type="NCBI Taxonomy" id="1314778"/>
    <lineage>
        <taxon>Eukaryota</taxon>
        <taxon>Fungi</taxon>
        <taxon>Dikarya</taxon>
        <taxon>Basidiomycota</taxon>
        <taxon>Agaricomycotina</taxon>
        <taxon>Agaricomycetes</taxon>
        <taxon>Polyporales</taxon>
        <taxon>Polyporaceae</taxon>
        <taxon>Polyporus</taxon>
    </lineage>
</organism>
<name>A0A5C3PQG5_9APHY</name>
<dbReference type="EMBL" id="ML211021">
    <property type="protein sequence ID" value="TFK91377.1"/>
    <property type="molecule type" value="Genomic_DNA"/>
</dbReference>
<accession>A0A5C3PQG5</accession>